<feature type="domain" description="SDA1 C-terminal" evidence="10">
    <location>
        <begin position="687"/>
        <end position="733"/>
    </location>
</feature>
<evidence type="ECO:0000256" key="4">
    <source>
        <dbReference type="ARBA" id="ARBA00022927"/>
    </source>
</evidence>
<dbReference type="Proteomes" id="UP001623330">
    <property type="component" value="Unassembled WGS sequence"/>
</dbReference>
<organism evidence="11 12">
    <name type="scientific">Nakaseomyces bracarensis</name>
    <dbReference type="NCBI Taxonomy" id="273131"/>
    <lineage>
        <taxon>Eukaryota</taxon>
        <taxon>Fungi</taxon>
        <taxon>Dikarya</taxon>
        <taxon>Ascomycota</taxon>
        <taxon>Saccharomycotina</taxon>
        <taxon>Saccharomycetes</taxon>
        <taxon>Saccharomycetales</taxon>
        <taxon>Saccharomycetaceae</taxon>
        <taxon>Nakaseomyces</taxon>
    </lineage>
</organism>
<dbReference type="EMBL" id="JBEVYD010000009">
    <property type="protein sequence ID" value="KAL3230687.1"/>
    <property type="molecule type" value="Genomic_DNA"/>
</dbReference>
<feature type="compositionally biased region" description="Basic and acidic residues" evidence="7">
    <location>
        <begin position="588"/>
        <end position="597"/>
    </location>
</feature>
<comment type="subcellular location">
    <subcellularLocation>
        <location evidence="6">Nucleus</location>
        <location evidence="6">Nucleolus</location>
    </subcellularLocation>
</comment>
<feature type="region of interest" description="Disordered" evidence="7">
    <location>
        <begin position="664"/>
        <end position="719"/>
    </location>
</feature>
<evidence type="ECO:0000256" key="1">
    <source>
        <dbReference type="ARBA" id="ARBA00005783"/>
    </source>
</evidence>
<evidence type="ECO:0000256" key="2">
    <source>
        <dbReference type="ARBA" id="ARBA00022448"/>
    </source>
</evidence>
<comment type="caution">
    <text evidence="11">The sequence shown here is derived from an EMBL/GenBank/DDBJ whole genome shotgun (WGS) entry which is preliminary data.</text>
</comment>
<evidence type="ECO:0000313" key="11">
    <source>
        <dbReference type="EMBL" id="KAL3230687.1"/>
    </source>
</evidence>
<comment type="function">
    <text evidence="6">Required for 60S pre-ribosomal subunits export to the cytoplasm.</text>
</comment>
<keyword evidence="12" id="KW-1185">Reference proteome</keyword>
<feature type="domain" description="SDA1 N-terminal" evidence="9">
    <location>
        <begin position="84"/>
        <end position="463"/>
    </location>
</feature>
<evidence type="ECO:0000256" key="3">
    <source>
        <dbReference type="ARBA" id="ARBA00022517"/>
    </source>
</evidence>
<keyword evidence="3 6" id="KW-0690">Ribosome biogenesis</keyword>
<evidence type="ECO:0000259" key="10">
    <source>
        <dbReference type="Pfam" id="PF21638"/>
    </source>
</evidence>
<dbReference type="InterPro" id="IPR048292">
    <property type="entry name" value="SDA1_C"/>
</dbReference>
<comment type="similarity">
    <text evidence="1 6">Belongs to the SDA1 family.</text>
</comment>
<proteinExistence type="inferred from homology"/>
<accession>A0ABR4NR15</accession>
<feature type="region of interest" description="Disordered" evidence="7">
    <location>
        <begin position="537"/>
        <end position="597"/>
    </location>
</feature>
<feature type="compositionally biased region" description="Basic and acidic residues" evidence="7">
    <location>
        <begin position="664"/>
        <end position="697"/>
    </location>
</feature>
<evidence type="ECO:0000256" key="6">
    <source>
        <dbReference type="RuleBase" id="RU365057"/>
    </source>
</evidence>
<dbReference type="Pfam" id="PF08158">
    <property type="entry name" value="SDA1_HEAT"/>
    <property type="match status" value="1"/>
</dbReference>
<evidence type="ECO:0000313" key="12">
    <source>
        <dbReference type="Proteomes" id="UP001623330"/>
    </source>
</evidence>
<dbReference type="Pfam" id="PF21638">
    <property type="entry name" value="SDA1_C"/>
    <property type="match status" value="1"/>
</dbReference>
<feature type="compositionally biased region" description="Acidic residues" evidence="7">
    <location>
        <begin position="543"/>
        <end position="565"/>
    </location>
</feature>
<evidence type="ECO:0000256" key="7">
    <source>
        <dbReference type="SAM" id="MobiDB-lite"/>
    </source>
</evidence>
<keyword evidence="4 6" id="KW-0653">Protein transport</keyword>
<dbReference type="PANTHER" id="PTHR12730">
    <property type="entry name" value="HSDA/SDA1-RELATED"/>
    <property type="match status" value="1"/>
</dbReference>
<evidence type="ECO:0000259" key="8">
    <source>
        <dbReference type="Pfam" id="PF05285"/>
    </source>
</evidence>
<name>A0ABR4NR15_9SACH</name>
<evidence type="ECO:0000259" key="9">
    <source>
        <dbReference type="Pfam" id="PF08158"/>
    </source>
</evidence>
<evidence type="ECO:0000256" key="5">
    <source>
        <dbReference type="ARBA" id="ARBA00023242"/>
    </source>
</evidence>
<feature type="domain" description="SDA1 middle" evidence="8">
    <location>
        <begin position="536"/>
        <end position="668"/>
    </location>
</feature>
<dbReference type="InterPro" id="IPR012977">
    <property type="entry name" value="SDA1_N"/>
</dbReference>
<feature type="compositionally biased region" description="Basic residues" evidence="7">
    <location>
        <begin position="698"/>
        <end position="714"/>
    </location>
</feature>
<dbReference type="InterPro" id="IPR027312">
    <property type="entry name" value="Sda1"/>
</dbReference>
<gene>
    <name evidence="11" type="ORF">RNJ44_01136</name>
</gene>
<protein>
    <recommendedName>
        <fullName evidence="6">Protein SDA1</fullName>
    </recommendedName>
</protein>
<sequence>MVRKSRAAILPTNIILLQNLVKRDPESYYEEFLQQYAHYESLRDIFMLGNLSGEADATTAGLENTNANGDNNTSTAQLIELIGFVAQVCSCFPKETQNFPEELKQLLLEHHKSLPFELKEKILTSLTMLRNKGVISAEQLVQALFPLLVAYSSQGNTLGINSHAKELRTLVYKNLISLLKSCNTGTKNQKLNRSTQAICFNLLDQPDSQGIWATKLTRELWRRGIWDDSRTVEIMTHAALHNDVKVAVSGIMFFLDADREREETFEEKSDDEEDIDINALKHRMQINKKSGKRGKKLENAVKTMKKKSKNGTNQAFLNFSALHLLRDPQGFAEKLFKEHLSGKNSNKFSLEQKISLMQLLSRMIGTHKLIVLGIYTYFLKYLTPKTRDVTKIMAACAQACHELVPPETMNIMVRKIADEFVSDGVASEVAAAGLNTIREICTRAPLAIEETLLQDLVEYKGSKAKGVNMAAKGLVSLYREVAPEMLKRKDRGKTASMELQEAKRNGGEEKKKLQFGAENGVQGIDGIELLAKWKKDQEAKGEADDEEDDKNWEVEDIEEDEDVDGEWVTVDSDKEYDVNMEDSDDEDEKKKEEDKVDPAIAFQELASTRILTPADFAKLNELRTEEGIAKLMGVNKEKNEEVIDADLLTGPRSYKQTREERLQKVLEGREGREKFGSRRGKRENQRSTTNREKERKKNFVMSIHKRSVRGKQKMSLRDKQKVLRAHITKQKKKGF</sequence>
<keyword evidence="2 6" id="KW-0813">Transport</keyword>
<keyword evidence="5 6" id="KW-0539">Nucleus</keyword>
<dbReference type="Pfam" id="PF05285">
    <property type="entry name" value="SDA1_dom"/>
    <property type="match status" value="1"/>
</dbReference>
<feature type="compositionally biased region" description="Acidic residues" evidence="7">
    <location>
        <begin position="578"/>
        <end position="587"/>
    </location>
</feature>
<reference evidence="11 12" key="1">
    <citation type="submission" date="2024-05" db="EMBL/GenBank/DDBJ databases">
        <title>Long read based assembly of the Candida bracarensis genome reveals expanded adhesin content.</title>
        <authorList>
            <person name="Marcet-Houben M."/>
            <person name="Ksiezopolska E."/>
            <person name="Gabaldon T."/>
        </authorList>
    </citation>
    <scope>NUCLEOTIDE SEQUENCE [LARGE SCALE GENOMIC DNA]</scope>
    <source>
        <strain evidence="11 12">CBM6</strain>
    </source>
</reference>
<dbReference type="InterPro" id="IPR007949">
    <property type="entry name" value="SDA1_MD"/>
</dbReference>
<dbReference type="PANTHER" id="PTHR12730:SF0">
    <property type="entry name" value="PROTEIN SDA1 HOMOLOG"/>
    <property type="match status" value="1"/>
</dbReference>